<dbReference type="Pfam" id="PF06314">
    <property type="entry name" value="ADC"/>
    <property type="match status" value="1"/>
</dbReference>
<dbReference type="GO" id="GO:0016829">
    <property type="term" value="F:lyase activity"/>
    <property type="evidence" value="ECO:0007669"/>
    <property type="project" value="InterPro"/>
</dbReference>
<dbReference type="Proteomes" id="UP000199152">
    <property type="component" value="Unassembled WGS sequence"/>
</dbReference>
<sequence>MVQKQAEVCRNFELDWLACAQGEDETGQIDADYIVLRAKGDIEQLRKLVPAPLEATDEVIIYMGWFKETQKEGKTTWAWPFHEWGIGVVSQLPGRPETKGNFLVQLYVDDDLVLVHGREVWGYPKKIGEMEISPKTTDGDSDSYEYTVSRRGTKLISARVENLQPIEASEFPFFGRTHAICFRQVPSPDSVAVEKQQLVFVQLDFDTTDAKKGTGEITLTDGPFDQLPIGPLTDIEAFFGRSAFNHRGINNLVVDAEELARPLDVSKAGKSS</sequence>
<reference evidence="1 2" key="1">
    <citation type="submission" date="2016-10" db="EMBL/GenBank/DDBJ databases">
        <authorList>
            <person name="de Groot N.N."/>
        </authorList>
    </citation>
    <scope>NUCLEOTIDE SEQUENCE [LARGE SCALE GENOMIC DNA]</scope>
    <source>
        <strain evidence="1 2">DSM 45317</strain>
    </source>
</reference>
<organism evidence="1 2">
    <name type="scientific">Geodermatophilus ruber</name>
    <dbReference type="NCBI Taxonomy" id="504800"/>
    <lineage>
        <taxon>Bacteria</taxon>
        <taxon>Bacillati</taxon>
        <taxon>Actinomycetota</taxon>
        <taxon>Actinomycetes</taxon>
        <taxon>Geodermatophilales</taxon>
        <taxon>Geodermatophilaceae</taxon>
        <taxon>Geodermatophilus</taxon>
    </lineage>
</organism>
<name>A0A1I4G3M7_9ACTN</name>
<protein>
    <submittedName>
        <fullName evidence="1">Acetoacetate decarboxylase (ADC)</fullName>
    </submittedName>
</protein>
<dbReference type="STRING" id="504800.SAMN04488085_108137"/>
<proteinExistence type="predicted"/>
<dbReference type="OrthoDB" id="1633687at2"/>
<dbReference type="Gene3D" id="2.40.400.10">
    <property type="entry name" value="Acetoacetate decarboxylase-like"/>
    <property type="match status" value="1"/>
</dbReference>
<evidence type="ECO:0000313" key="1">
    <source>
        <dbReference type="EMBL" id="SFL24624.1"/>
    </source>
</evidence>
<keyword evidence="2" id="KW-1185">Reference proteome</keyword>
<dbReference type="InParanoid" id="A0A1I4G3M7"/>
<dbReference type="EMBL" id="FOSW01000008">
    <property type="protein sequence ID" value="SFL24624.1"/>
    <property type="molecule type" value="Genomic_DNA"/>
</dbReference>
<accession>A0A1I4G3M7</accession>
<dbReference type="SUPFAM" id="SSF160104">
    <property type="entry name" value="Acetoacetate decarboxylase-like"/>
    <property type="match status" value="1"/>
</dbReference>
<gene>
    <name evidence="1" type="ORF">SAMN04488085_108137</name>
</gene>
<evidence type="ECO:0000313" key="2">
    <source>
        <dbReference type="Proteomes" id="UP000199152"/>
    </source>
</evidence>
<dbReference type="InterPro" id="IPR023375">
    <property type="entry name" value="ADC_dom_sf"/>
</dbReference>
<dbReference type="InterPro" id="IPR010451">
    <property type="entry name" value="Acetoacetate_decarboxylase"/>
</dbReference>
<dbReference type="AlphaFoldDB" id="A0A1I4G3M7"/>
<dbReference type="RefSeq" id="WP_091325719.1">
    <property type="nucleotide sequence ID" value="NZ_FOSW01000008.1"/>
</dbReference>